<dbReference type="Pfam" id="PF07992">
    <property type="entry name" value="Pyr_redox_2"/>
    <property type="match status" value="1"/>
</dbReference>
<organism evidence="6 7">
    <name type="scientific">Adhaeribacter soli</name>
    <dbReference type="NCBI Taxonomy" id="2607655"/>
    <lineage>
        <taxon>Bacteria</taxon>
        <taxon>Pseudomonadati</taxon>
        <taxon>Bacteroidota</taxon>
        <taxon>Cytophagia</taxon>
        <taxon>Cytophagales</taxon>
        <taxon>Hymenobacteraceae</taxon>
        <taxon>Adhaeribacter</taxon>
    </lineage>
</organism>
<dbReference type="Gene3D" id="3.50.50.60">
    <property type="entry name" value="FAD/NAD(P)-binding domain"/>
    <property type="match status" value="2"/>
</dbReference>
<keyword evidence="3" id="KW-0285">Flavoprotein</keyword>
<dbReference type="AlphaFoldDB" id="A0A5N1J733"/>
<evidence type="ECO:0000256" key="2">
    <source>
        <dbReference type="ARBA" id="ARBA00006442"/>
    </source>
</evidence>
<dbReference type="InterPro" id="IPR036188">
    <property type="entry name" value="FAD/NAD-bd_sf"/>
</dbReference>
<evidence type="ECO:0000313" key="6">
    <source>
        <dbReference type="EMBL" id="KAA9345923.1"/>
    </source>
</evidence>
<accession>A0A5N1J733</accession>
<dbReference type="PANTHER" id="PTHR43429">
    <property type="entry name" value="PYRIDINE NUCLEOTIDE-DISULFIDE OXIDOREDUCTASE DOMAIN-CONTAINING"/>
    <property type="match status" value="1"/>
</dbReference>
<gene>
    <name evidence="6" type="ORF">F0P94_02240</name>
</gene>
<dbReference type="PANTHER" id="PTHR43429:SF3">
    <property type="entry name" value="NITRITE REDUCTASE [NAD(P)H]"/>
    <property type="match status" value="1"/>
</dbReference>
<evidence type="ECO:0000256" key="3">
    <source>
        <dbReference type="ARBA" id="ARBA00022630"/>
    </source>
</evidence>
<evidence type="ECO:0000256" key="1">
    <source>
        <dbReference type="ARBA" id="ARBA00001974"/>
    </source>
</evidence>
<reference evidence="6 7" key="1">
    <citation type="submission" date="2019-09" db="EMBL/GenBank/DDBJ databases">
        <title>Genome sequence of Adhaeribacter sp. M2.</title>
        <authorList>
            <person name="Srinivasan S."/>
        </authorList>
    </citation>
    <scope>NUCLEOTIDE SEQUENCE [LARGE SCALE GENOMIC DNA]</scope>
    <source>
        <strain evidence="6 7">M2</strain>
    </source>
</reference>
<comment type="cofactor">
    <cofactor evidence="1">
        <name>FAD</name>
        <dbReference type="ChEBI" id="CHEBI:57692"/>
    </cofactor>
</comment>
<dbReference type="Proteomes" id="UP000326570">
    <property type="component" value="Unassembled WGS sequence"/>
</dbReference>
<protein>
    <submittedName>
        <fullName evidence="6">NAD(P)/FAD-dependent oxidoreductase</fullName>
    </submittedName>
</protein>
<proteinExistence type="inferred from homology"/>
<evidence type="ECO:0000259" key="5">
    <source>
        <dbReference type="Pfam" id="PF07992"/>
    </source>
</evidence>
<dbReference type="InterPro" id="IPR050260">
    <property type="entry name" value="FAD-bd_OxRdtase"/>
</dbReference>
<name>A0A5N1J733_9BACT</name>
<dbReference type="RefSeq" id="WP_150902066.1">
    <property type="nucleotide sequence ID" value="NZ_VTWT01000001.1"/>
</dbReference>
<dbReference type="EMBL" id="VTWT01000001">
    <property type="protein sequence ID" value="KAA9345923.1"/>
    <property type="molecule type" value="Genomic_DNA"/>
</dbReference>
<dbReference type="GO" id="GO:0016491">
    <property type="term" value="F:oxidoreductase activity"/>
    <property type="evidence" value="ECO:0007669"/>
    <property type="project" value="InterPro"/>
</dbReference>
<keyword evidence="4" id="KW-0274">FAD</keyword>
<dbReference type="InterPro" id="IPR023753">
    <property type="entry name" value="FAD/NAD-binding_dom"/>
</dbReference>
<feature type="domain" description="FAD/NAD(P)-binding" evidence="5">
    <location>
        <begin position="10"/>
        <end position="294"/>
    </location>
</feature>
<dbReference type="SUPFAM" id="SSF51905">
    <property type="entry name" value="FAD/NAD(P)-binding domain"/>
    <property type="match status" value="1"/>
</dbReference>
<dbReference type="PRINTS" id="PR00368">
    <property type="entry name" value="FADPNR"/>
</dbReference>
<comment type="similarity">
    <text evidence="2">Belongs to the FAD-dependent oxidoreductase family.</text>
</comment>
<dbReference type="PRINTS" id="PR00469">
    <property type="entry name" value="PNDRDTASEII"/>
</dbReference>
<evidence type="ECO:0000313" key="7">
    <source>
        <dbReference type="Proteomes" id="UP000326570"/>
    </source>
</evidence>
<comment type="caution">
    <text evidence="6">The sequence shown here is derived from an EMBL/GenBank/DDBJ whole genome shotgun (WGS) entry which is preliminary data.</text>
</comment>
<evidence type="ECO:0000256" key="4">
    <source>
        <dbReference type="ARBA" id="ARBA00022827"/>
    </source>
</evidence>
<sequence length="430" mass="49119">MKTQENSSKHVIIIGNGIAGVTAAITIRKLSDYCITVISGENEHFYARTALMYLYLGQLRYENIKPYEDWFWQENRIELRHAWVNRIEFEEKTLILASGETLAYDKLLLATGSQTAFYNWPGQESKGVHGFYDLEDLAKIEKATQRGGKAILVGGGLIAVELAEMLHSRNIDTTILIRDAHYWGKNLPKAEAEMVRKRLEQKGINLLFKTTLEQLEQDSEGWVCAAITNEQERIPCTFVGIATGVQPNLELVKNGSINTQKGILVDQFLETNIPEVFAAGDCAELAFAENRIEQIWYTGRIQGETAGYNICGHQVPYERGVPFNSAKFFDLEFQTYGSVNPEVNTEESSLFWQNEAGTASIRINYLKDELKTVTGFVLLNVRYRQEVCETWIREQKPLEYVMKHLKEANFDPEFHRRHEKSIQHVYKSGN</sequence>
<keyword evidence="7" id="KW-1185">Reference proteome</keyword>